<dbReference type="OrthoDB" id="297643at2759"/>
<keyword evidence="1" id="KW-0813">Transport</keyword>
<keyword evidence="6" id="KW-1185">Reference proteome</keyword>
<dbReference type="GO" id="GO:0006895">
    <property type="term" value="P:Golgi to endosome transport"/>
    <property type="evidence" value="ECO:0007669"/>
    <property type="project" value="InterPro"/>
</dbReference>
<dbReference type="InterPro" id="IPR040314">
    <property type="entry name" value="DOP1"/>
</dbReference>
<dbReference type="GO" id="GO:0005802">
    <property type="term" value="C:trans-Golgi network"/>
    <property type="evidence" value="ECO:0007669"/>
    <property type="project" value="TreeGrafter"/>
</dbReference>
<feature type="domain" description="DOP1 N-terminal" evidence="4">
    <location>
        <begin position="3"/>
        <end position="271"/>
    </location>
</feature>
<dbReference type="EMBL" id="RCSS01000356">
    <property type="protein sequence ID" value="RVD91949.1"/>
    <property type="molecule type" value="Genomic_DNA"/>
</dbReference>
<dbReference type="Proteomes" id="UP000282876">
    <property type="component" value="Unassembled WGS sequence"/>
</dbReference>
<evidence type="ECO:0000313" key="6">
    <source>
        <dbReference type="Proteomes" id="UP000282876"/>
    </source>
</evidence>
<accession>A0A437ALL0</accession>
<evidence type="ECO:0000256" key="1">
    <source>
        <dbReference type="ARBA" id="ARBA00022448"/>
    </source>
</evidence>
<organism evidence="5 6">
    <name type="scientific">Tubulinosema ratisbonensis</name>
    <dbReference type="NCBI Taxonomy" id="291195"/>
    <lineage>
        <taxon>Eukaryota</taxon>
        <taxon>Fungi</taxon>
        <taxon>Fungi incertae sedis</taxon>
        <taxon>Microsporidia</taxon>
        <taxon>Tubulinosematoidea</taxon>
        <taxon>Tubulinosematidae</taxon>
        <taxon>Tubulinosema</taxon>
    </lineage>
</organism>
<dbReference type="GO" id="GO:0005768">
    <property type="term" value="C:endosome"/>
    <property type="evidence" value="ECO:0007669"/>
    <property type="project" value="TreeGrafter"/>
</dbReference>
<protein>
    <submittedName>
        <fullName evidence="5">Dopey-like leucine zipper transcription factor</fullName>
    </submittedName>
</protein>
<dbReference type="PANTHER" id="PTHR14042:SF24">
    <property type="entry name" value="PROTEIN DOPEY-1 HOMOLOG"/>
    <property type="match status" value="1"/>
</dbReference>
<keyword evidence="2" id="KW-0653">Protein transport</keyword>
<comment type="caution">
    <text evidence="5">The sequence shown here is derived from an EMBL/GenBank/DDBJ whole genome shotgun (WGS) entry which is preliminary data.</text>
</comment>
<dbReference type="GO" id="GO:0015031">
    <property type="term" value="P:protein transport"/>
    <property type="evidence" value="ECO:0007669"/>
    <property type="project" value="UniProtKB-KW"/>
</dbReference>
<name>A0A437ALL0_9MICR</name>
<dbReference type="InterPro" id="IPR007249">
    <property type="entry name" value="DOP1_N"/>
</dbReference>
<evidence type="ECO:0000256" key="2">
    <source>
        <dbReference type="ARBA" id="ARBA00022927"/>
    </source>
</evidence>
<reference evidence="5 6" key="1">
    <citation type="submission" date="2018-10" db="EMBL/GenBank/DDBJ databases">
        <title>Draft genome sequence of the microsporidian Tubulinosema ratisbonensis.</title>
        <authorList>
            <person name="Polonais V."/>
            <person name="Peyretaillade E."/>
            <person name="Niehus S."/>
            <person name="Wawrzyniak I."/>
            <person name="Franchet A."/>
            <person name="Gaspin C."/>
            <person name="Reichstadt M."/>
            <person name="Belser C."/>
            <person name="Labadie K."/>
            <person name="Delbac F."/>
            <person name="Ferrandon D."/>
        </authorList>
    </citation>
    <scope>NUCLEOTIDE SEQUENCE [LARGE SCALE GENOMIC DNA]</scope>
    <source>
        <strain evidence="5 6">Franzen</strain>
    </source>
</reference>
<evidence type="ECO:0000256" key="3">
    <source>
        <dbReference type="ARBA" id="ARBA00046326"/>
    </source>
</evidence>
<dbReference type="GO" id="GO:0005829">
    <property type="term" value="C:cytosol"/>
    <property type="evidence" value="ECO:0007669"/>
    <property type="project" value="GOC"/>
</dbReference>
<evidence type="ECO:0000313" key="5">
    <source>
        <dbReference type="EMBL" id="RVD91949.1"/>
    </source>
</evidence>
<dbReference type="PANTHER" id="PTHR14042">
    <property type="entry name" value="DOPEY-RELATED"/>
    <property type="match status" value="1"/>
</dbReference>
<sequence length="1508" mass="180202">MEEKFKLELKKKLDAFKSAKEWSDFISLLSSLDRTLNSYKPDKIYDLDLLVKRLTQCLSPALPAGVHTKCLETYQIVFNKFSKEYLAEKFDSITFNFFTSASNLKTMALSNYFNILTDNIVPLGKEIEKYSENVLIGLLPFIEIEGNEFFNETLVLLDKFKNSIDKIIFYESLWDIFTVNSHLRISIINYLFKEDHCISDLDRKNKVTLAICSSLQDKQINVLRGSLDILNTFFPIKEINNQSEIIKILSPVLKLFLLRDLSINKRILSWIDLKNEKNFELIYKSMKNILQEELSLFFRIMIILVDNELLFNYLVDKLVLKSLFQIKQGDKKREIEEFYFQKEEKNDYFKYAEIFFENLDRKIFWKSVEKNLIYVLEENFSDGIKGGKKSEKESEIINEEEIEEIDKDIKKIKDKLREQDLIEKEFEKKEQENLILSDDKSIEEENELTIKKSEESLQAKEVSNLSDEKLNESDKDAFSYLKNKEENDKMNEEKFDKNEIKKDFFDTEEEKEIEFNKSNLEEEKEKYISEDMSEDHNKQTFITRSTDEFLELLIFIFDRYKLINDDIKSEFIPNLLIKICQNYQKFEIITLLHFFDKYKMNINNLELSYSFRKLISIEDFLAFCTLLEIFIKHFSFLKDFDENFWQTFYKKFIKLSPTKKQKLIPLFNLILQNEEHKSNILEIFDLKIFFDNFISQIEENSVKYFYNYNFVFEKQLEILFLNYISDLDEQIIEKVNLFFYYLYNYLDISDESFFDVLVCFSYKLENISNFNSKLPENHNFKTQEINETKSLEVKTKIIELFYNIYNNKVIINLIINHLELNRKNNKIKNSRKILGILNVLKCFIKYSTSFCEYLSKESSITSVTLSLLDILLGITVNYDLELKEVNYDITILSLDLINLLYFNGIVARKEIISFDLSKLFEFVVNSKNPFLLIKITTLLEISVNGFKKTEYSALEVVNANLNNIDILFRVIFKMENKISQFGLFSKIVNFRDKENIYLIYKIIKFVVEYNQFYNKDDLESLINTLINNINIIFLSIQKDFLQKEEENDPRFSFFFYYSDKILSILLNKFTKIVIDSVLNTNLMIHKFKIKSKIYDLILKRVLGDNKSLSFLFELNRNLTKDTLKSVILDNKSTIEEIWLLNRKSLDFYHYRFIIDLYLKAKREKEENISKIFNNLLNYIQKSIGYRNREIIKIYDIVIKGYKKINYNPTLFHSILFTLLNEKEKELKEINLEIIYDLSNEINFKQIWDYFLSSDFFYGKIDLKHKLIKNYVKNESARFGELLAKIDQGFFLTKESELQNKYQALKRAAFFMLAGEVNQFMSYFPKILEKLIELINIDPSIRKIFFLLLRVLVVKNNHSKLSNLWPSLFNEIFKFIDIKSNEIFKFMDTLFLINSGETKEFQSKFFVKKNYKKIYYEGIGLITNEPDTFEDDSIFSKLKFKNDLKEIKDFIPIPPKRKSFLPVKKNLKENDIKEYLTYVCYYYKHLDEYSIEIDDENFLQSILVEFDEE</sequence>
<comment type="similarity">
    <text evidence="3">Belongs to the DOP1 family.</text>
</comment>
<dbReference type="VEuPathDB" id="MicrosporidiaDB:TUBRATIS_15660"/>
<gene>
    <name evidence="5" type="ORF">TUBRATIS_15660</name>
</gene>
<dbReference type="Pfam" id="PF04118">
    <property type="entry name" value="Dopey_N"/>
    <property type="match status" value="1"/>
</dbReference>
<proteinExistence type="inferred from homology"/>
<evidence type="ECO:0000259" key="4">
    <source>
        <dbReference type="Pfam" id="PF04118"/>
    </source>
</evidence>